<feature type="domain" description="UBZ4-type" evidence="25">
    <location>
        <begin position="516"/>
        <end position="545"/>
    </location>
</feature>
<feature type="region of interest" description="Disordered" evidence="23">
    <location>
        <begin position="555"/>
        <end position="587"/>
    </location>
</feature>
<comment type="pathway">
    <text evidence="1">Carbohydrate acid metabolism; D-gluconate degradation.</text>
</comment>
<evidence type="ECO:0000256" key="21">
    <source>
        <dbReference type="ARBA" id="ARBA00049244"/>
    </source>
</evidence>
<evidence type="ECO:0000256" key="4">
    <source>
        <dbReference type="ARBA" id="ARBA00012417"/>
    </source>
</evidence>
<feature type="domain" description="UmuC" evidence="24">
    <location>
        <begin position="136"/>
        <end position="316"/>
    </location>
</feature>
<evidence type="ECO:0000256" key="3">
    <source>
        <dbReference type="ARBA" id="ARBA00012054"/>
    </source>
</evidence>
<keyword evidence="27" id="KW-1185">Reference proteome</keyword>
<dbReference type="Gene3D" id="1.10.150.810">
    <property type="match status" value="2"/>
</dbReference>
<evidence type="ECO:0000313" key="27">
    <source>
        <dbReference type="Proteomes" id="UP000605846"/>
    </source>
</evidence>
<dbReference type="GO" id="GO:0042276">
    <property type="term" value="P:error-prone translesion synthesis"/>
    <property type="evidence" value="ECO:0007669"/>
    <property type="project" value="TreeGrafter"/>
</dbReference>
<dbReference type="CDD" id="cd02021">
    <property type="entry name" value="GntK"/>
    <property type="match status" value="1"/>
</dbReference>
<comment type="catalytic activity">
    <reaction evidence="20">
        <text>D-gluconate + ATP = 6-phospho-D-gluconate + ADP + H(+)</text>
        <dbReference type="Rhea" id="RHEA:19433"/>
        <dbReference type="ChEBI" id="CHEBI:15378"/>
        <dbReference type="ChEBI" id="CHEBI:18391"/>
        <dbReference type="ChEBI" id="CHEBI:30616"/>
        <dbReference type="ChEBI" id="CHEBI:58759"/>
        <dbReference type="ChEBI" id="CHEBI:456216"/>
        <dbReference type="EC" id="2.7.1.12"/>
    </reaction>
</comment>
<dbReference type="OrthoDB" id="1747274at2759"/>
<organism evidence="26 27">
    <name type="scientific">Apophysomyces ossiformis</name>
    <dbReference type="NCBI Taxonomy" id="679940"/>
    <lineage>
        <taxon>Eukaryota</taxon>
        <taxon>Fungi</taxon>
        <taxon>Fungi incertae sedis</taxon>
        <taxon>Mucoromycota</taxon>
        <taxon>Mucoromycotina</taxon>
        <taxon>Mucoromycetes</taxon>
        <taxon>Mucorales</taxon>
        <taxon>Mucorineae</taxon>
        <taxon>Mucoraceae</taxon>
        <taxon>Apophysomyces</taxon>
    </lineage>
</organism>
<evidence type="ECO:0000256" key="17">
    <source>
        <dbReference type="ARBA" id="ARBA00022932"/>
    </source>
</evidence>
<dbReference type="FunFam" id="3.30.1490.100:FF:000004">
    <property type="entry name" value="DNA polymerase IV"/>
    <property type="match status" value="1"/>
</dbReference>
<evidence type="ECO:0000256" key="10">
    <source>
        <dbReference type="ARBA" id="ARBA00022741"/>
    </source>
</evidence>
<evidence type="ECO:0000256" key="19">
    <source>
        <dbReference type="ARBA" id="ARBA00029835"/>
    </source>
</evidence>
<evidence type="ECO:0000256" key="22">
    <source>
        <dbReference type="PROSITE-ProRule" id="PRU01256"/>
    </source>
</evidence>
<dbReference type="InterPro" id="IPR027417">
    <property type="entry name" value="P-loop_NTPase"/>
</dbReference>
<evidence type="ECO:0000256" key="6">
    <source>
        <dbReference type="ARBA" id="ARBA00022679"/>
    </source>
</evidence>
<evidence type="ECO:0000256" key="23">
    <source>
        <dbReference type="SAM" id="MobiDB-lite"/>
    </source>
</evidence>
<evidence type="ECO:0000256" key="12">
    <source>
        <dbReference type="ARBA" id="ARBA00022771"/>
    </source>
</evidence>
<dbReference type="InterPro" id="IPR036775">
    <property type="entry name" value="DNA_pol_Y-fam_lit_finger_sf"/>
</dbReference>
<dbReference type="SUPFAM" id="SSF52540">
    <property type="entry name" value="P-loop containing nucleoside triphosphate hydrolases"/>
    <property type="match status" value="1"/>
</dbReference>
<dbReference type="FunFam" id="1.10.150.810:FF:000003">
    <property type="entry name" value="DNA polymerase kappa subunit"/>
    <property type="match status" value="1"/>
</dbReference>
<dbReference type="GO" id="GO:0003684">
    <property type="term" value="F:damaged DNA binding"/>
    <property type="evidence" value="ECO:0007669"/>
    <property type="project" value="InterPro"/>
</dbReference>
<keyword evidence="16" id="KW-0460">Magnesium</keyword>
<dbReference type="GO" id="GO:0005975">
    <property type="term" value="P:carbohydrate metabolic process"/>
    <property type="evidence" value="ECO:0007669"/>
    <property type="project" value="InterPro"/>
</dbReference>
<dbReference type="SUPFAM" id="SSF100879">
    <property type="entry name" value="Lesion bypass DNA polymerase (Y-family), little finger domain"/>
    <property type="match status" value="1"/>
</dbReference>
<evidence type="ECO:0000256" key="5">
    <source>
        <dbReference type="ARBA" id="ARBA00016178"/>
    </source>
</evidence>
<dbReference type="Gene3D" id="3.30.1490.100">
    <property type="entry name" value="DNA polymerase, Y-family, little finger domain"/>
    <property type="match status" value="1"/>
</dbReference>
<dbReference type="InterPro" id="IPR006001">
    <property type="entry name" value="Therm_gnt_kin"/>
</dbReference>
<dbReference type="GO" id="GO:0005524">
    <property type="term" value="F:ATP binding"/>
    <property type="evidence" value="ECO:0007669"/>
    <property type="project" value="UniProtKB-KW"/>
</dbReference>
<comment type="catalytic activity">
    <reaction evidence="21">
        <text>DNA(n) + a 2'-deoxyribonucleoside 5'-triphosphate = DNA(n+1) + diphosphate</text>
        <dbReference type="Rhea" id="RHEA:22508"/>
        <dbReference type="Rhea" id="RHEA-COMP:17339"/>
        <dbReference type="Rhea" id="RHEA-COMP:17340"/>
        <dbReference type="ChEBI" id="CHEBI:33019"/>
        <dbReference type="ChEBI" id="CHEBI:61560"/>
        <dbReference type="ChEBI" id="CHEBI:173112"/>
        <dbReference type="EC" id="2.7.7.7"/>
    </reaction>
</comment>
<keyword evidence="18 22" id="KW-0234">DNA repair</keyword>
<protein>
    <recommendedName>
        <fullName evidence="5">DNA polymerase kappa</fullName>
        <ecNumber evidence="3">2.7.1.12</ecNumber>
        <ecNumber evidence="4">2.7.7.7</ecNumber>
    </recommendedName>
    <alternativeName>
        <fullName evidence="19">Gluconate kinase</fullName>
    </alternativeName>
</protein>
<evidence type="ECO:0000256" key="18">
    <source>
        <dbReference type="ARBA" id="ARBA00023204"/>
    </source>
</evidence>
<dbReference type="GO" id="GO:0006260">
    <property type="term" value="P:DNA replication"/>
    <property type="evidence" value="ECO:0007669"/>
    <property type="project" value="UniProtKB-KW"/>
</dbReference>
<comment type="similarity">
    <text evidence="2">Belongs to the gluconokinase GntK/GntV family.</text>
</comment>
<dbReference type="PANTHER" id="PTHR11076">
    <property type="entry name" value="DNA REPAIR POLYMERASE UMUC / TRANSFERASE FAMILY MEMBER"/>
    <property type="match status" value="1"/>
</dbReference>
<dbReference type="FunFam" id="3.40.1170.60:FF:000012">
    <property type="entry name" value="Putative DNA-directed polymerase kappa"/>
    <property type="match status" value="1"/>
</dbReference>
<dbReference type="EC" id="2.7.1.12" evidence="3"/>
<evidence type="ECO:0000256" key="13">
    <source>
        <dbReference type="ARBA" id="ARBA00022777"/>
    </source>
</evidence>
<dbReference type="SMART" id="SM00734">
    <property type="entry name" value="ZnF_Rad18"/>
    <property type="match status" value="1"/>
</dbReference>
<dbReference type="PANTHER" id="PTHR11076:SF33">
    <property type="entry name" value="DNA POLYMERASE KAPPA"/>
    <property type="match status" value="1"/>
</dbReference>
<name>A0A8H7EKX1_9FUNG</name>
<dbReference type="Gene3D" id="3.40.1170.60">
    <property type="match status" value="1"/>
</dbReference>
<dbReference type="HAMAP" id="MF_01113">
    <property type="entry name" value="DNApol_IV"/>
    <property type="match status" value="1"/>
</dbReference>
<dbReference type="AlphaFoldDB" id="A0A8H7EKX1"/>
<dbReference type="Pfam" id="PF11799">
    <property type="entry name" value="IMS_C"/>
    <property type="match status" value="1"/>
</dbReference>
<dbReference type="FunFam" id="1.10.150.810:FF:000001">
    <property type="entry name" value="DNA polymerase kappa"/>
    <property type="match status" value="1"/>
</dbReference>
<gene>
    <name evidence="26" type="ORF">EC973_005766</name>
</gene>
<keyword evidence="9" id="KW-0479">Metal-binding</keyword>
<evidence type="ECO:0000256" key="11">
    <source>
        <dbReference type="ARBA" id="ARBA00022763"/>
    </source>
</evidence>
<dbReference type="CDD" id="cd03586">
    <property type="entry name" value="PolY_Pol_IV_kappa"/>
    <property type="match status" value="1"/>
</dbReference>
<keyword evidence="12 22" id="KW-0863">Zinc-finger</keyword>
<dbReference type="Pfam" id="PF00817">
    <property type="entry name" value="IMS"/>
    <property type="match status" value="1"/>
</dbReference>
<dbReference type="Gene3D" id="3.30.70.270">
    <property type="match status" value="1"/>
</dbReference>
<dbReference type="NCBIfam" id="TIGR01313">
    <property type="entry name" value="therm_gnt_kin"/>
    <property type="match status" value="1"/>
</dbReference>
<dbReference type="EC" id="2.7.7.7" evidence="4"/>
<keyword evidence="8" id="KW-0235">DNA replication</keyword>
<dbReference type="PROSITE" id="PS50173">
    <property type="entry name" value="UMUC"/>
    <property type="match status" value="1"/>
</dbReference>
<dbReference type="InterPro" id="IPR050116">
    <property type="entry name" value="DNA_polymerase-Y"/>
</dbReference>
<evidence type="ECO:0000256" key="20">
    <source>
        <dbReference type="ARBA" id="ARBA00048090"/>
    </source>
</evidence>
<dbReference type="GO" id="GO:0003887">
    <property type="term" value="F:DNA-directed DNA polymerase activity"/>
    <property type="evidence" value="ECO:0007669"/>
    <property type="project" value="UniProtKB-KW"/>
</dbReference>
<evidence type="ECO:0000256" key="1">
    <source>
        <dbReference type="ARBA" id="ARBA00004875"/>
    </source>
</evidence>
<dbReference type="NCBIfam" id="NF002677">
    <property type="entry name" value="PRK02406.1"/>
    <property type="match status" value="1"/>
</dbReference>
<dbReference type="GO" id="GO:0008270">
    <property type="term" value="F:zinc ion binding"/>
    <property type="evidence" value="ECO:0007669"/>
    <property type="project" value="UniProtKB-KW"/>
</dbReference>
<keyword evidence="11 22" id="KW-0227">DNA damage</keyword>
<dbReference type="Gene3D" id="3.40.50.300">
    <property type="entry name" value="P-loop containing nucleotide triphosphate hydrolases"/>
    <property type="match status" value="1"/>
</dbReference>
<keyword evidence="17" id="KW-0239">DNA-directed DNA polymerase</keyword>
<evidence type="ECO:0000256" key="16">
    <source>
        <dbReference type="ARBA" id="ARBA00022842"/>
    </source>
</evidence>
<dbReference type="GO" id="GO:0006281">
    <property type="term" value="P:DNA repair"/>
    <property type="evidence" value="ECO:0007669"/>
    <property type="project" value="UniProtKB-KW"/>
</dbReference>
<dbReference type="InterPro" id="IPR001126">
    <property type="entry name" value="UmuC"/>
</dbReference>
<dbReference type="InterPro" id="IPR006642">
    <property type="entry name" value="Rad18_UBZ4"/>
</dbReference>
<evidence type="ECO:0000259" key="25">
    <source>
        <dbReference type="PROSITE" id="PS51908"/>
    </source>
</evidence>
<dbReference type="InterPro" id="IPR043502">
    <property type="entry name" value="DNA/RNA_pol_sf"/>
</dbReference>
<dbReference type="SUPFAM" id="SSF56672">
    <property type="entry name" value="DNA/RNA polymerases"/>
    <property type="match status" value="1"/>
</dbReference>
<reference evidence="26" key="1">
    <citation type="submission" date="2020-01" db="EMBL/GenBank/DDBJ databases">
        <title>Genome Sequencing of Three Apophysomyces-Like Fungal Strains Confirms a Novel Fungal Genus in the Mucoromycota with divergent Burkholderia-like Endosymbiotic Bacteria.</title>
        <authorList>
            <person name="Stajich J.E."/>
            <person name="Macias A.M."/>
            <person name="Carter-House D."/>
            <person name="Lovett B."/>
            <person name="Kasson L.R."/>
            <person name="Berry K."/>
            <person name="Grigoriev I."/>
            <person name="Chang Y."/>
            <person name="Spatafora J."/>
            <person name="Kasson M.T."/>
        </authorList>
    </citation>
    <scope>NUCLEOTIDE SEQUENCE</scope>
    <source>
        <strain evidence="26">NRRL A-21654</strain>
    </source>
</reference>
<keyword evidence="15" id="KW-0067">ATP-binding</keyword>
<evidence type="ECO:0000313" key="26">
    <source>
        <dbReference type="EMBL" id="KAF7720920.1"/>
    </source>
</evidence>
<dbReference type="InterPro" id="IPR022880">
    <property type="entry name" value="DNApol_IV"/>
</dbReference>
<sequence length="762" mass="85119">MSDNEEYSSQIVEEEDMFDDLFNDPEANEHEHTDPSMLLNDQSTDTLRSRIAGPSAHKAGLESVDKDHVNRIIYEASKGSPFFEHERKKDKAVTKRIEAMLAQYEAIRHTDLFLDTNIVDRMIQHMESQRDLSRCFCHVDMDAFYASVEELEQPELKQVPMAVGSTAMLCTSNYVARKYGVRSAMPGYIALKLCPSLKIIPLHFAKYRAASAKVRAIFSKYDPDFVPVSLDEAYLDLTNYLAQSEMSPPELVQKIRDEITEATGLTASAGIAPNRMLAKVCSDIQKPNGQYYLPNDREEIMAFVKCLPIRKISGVGRVTERVLEALNVKTCGDVYEQRTILYKLLSPISLKFMLRCYLGLGSTKLHVESPRKSIGVERTFRAISTPAELYQKVEELAELLAKDLANANLKGKTVGIKLKLTSFELRTRAKTLPNYIYAATDIARVAKELIAKEMPVSLRLMGVRLTSLQAASQDDESVKKILKNTKYFLPAAAIAQPENSPANEAMRDEASPDIPSVTCPICNREMRLNNVDFNLHIDDCLSKVEVRTILQNETDNQGLQSTNRNTVNARPSSSGKRTGADHGRSSPMPIFIVMGTAGCGKTSVAEEMQKILQCDYLEGDSLHPQANVDKMASGHPLTDDDRWPWLRLIREKLVQQASEHHAIAVVTCSALRKAYRDILSDIPSELGSVTFCYLKGSPTLLAERIAARQGHFMKPGMLRSQLDTLEEPDPRVENVIVADITPEPPVIAQQIVNEARSRGILP</sequence>
<dbReference type="GO" id="GO:0005634">
    <property type="term" value="C:nucleus"/>
    <property type="evidence" value="ECO:0007669"/>
    <property type="project" value="TreeGrafter"/>
</dbReference>
<dbReference type="InterPro" id="IPR017961">
    <property type="entry name" value="DNA_pol_Y-fam_little_finger"/>
</dbReference>
<proteinExistence type="inferred from homology"/>
<keyword evidence="14" id="KW-0862">Zinc</keyword>
<dbReference type="FunFam" id="3.30.70.270:FF:000014">
    <property type="entry name" value="DNA polymerase kappa subunit"/>
    <property type="match status" value="1"/>
</dbReference>
<feature type="compositionally biased region" description="Polar residues" evidence="23">
    <location>
        <begin position="555"/>
        <end position="576"/>
    </location>
</feature>
<dbReference type="Gene3D" id="3.30.160.60">
    <property type="entry name" value="Classic Zinc Finger"/>
    <property type="match status" value="1"/>
</dbReference>
<dbReference type="InterPro" id="IPR043128">
    <property type="entry name" value="Rev_trsase/Diguanyl_cyclase"/>
</dbReference>
<keyword evidence="7" id="KW-0548">Nucleotidyltransferase</keyword>
<dbReference type="EMBL" id="JABAYA010000334">
    <property type="protein sequence ID" value="KAF7720920.1"/>
    <property type="molecule type" value="Genomic_DNA"/>
</dbReference>
<evidence type="ECO:0000256" key="7">
    <source>
        <dbReference type="ARBA" id="ARBA00022695"/>
    </source>
</evidence>
<accession>A0A8H7EKX1</accession>
<dbReference type="GO" id="GO:0046316">
    <property type="term" value="F:gluconokinase activity"/>
    <property type="evidence" value="ECO:0007669"/>
    <property type="project" value="UniProtKB-EC"/>
</dbReference>
<evidence type="ECO:0000256" key="8">
    <source>
        <dbReference type="ARBA" id="ARBA00022705"/>
    </source>
</evidence>
<comment type="caution">
    <text evidence="26">The sequence shown here is derived from an EMBL/GenBank/DDBJ whole genome shotgun (WGS) entry which is preliminary data.</text>
</comment>
<evidence type="ECO:0000256" key="9">
    <source>
        <dbReference type="ARBA" id="ARBA00022723"/>
    </source>
</evidence>
<evidence type="ECO:0000256" key="15">
    <source>
        <dbReference type="ARBA" id="ARBA00022840"/>
    </source>
</evidence>
<evidence type="ECO:0000259" key="24">
    <source>
        <dbReference type="PROSITE" id="PS50173"/>
    </source>
</evidence>
<keyword evidence="13" id="KW-0418">Kinase</keyword>
<evidence type="ECO:0000256" key="14">
    <source>
        <dbReference type="ARBA" id="ARBA00022833"/>
    </source>
</evidence>
<dbReference type="UniPathway" id="UPA00792"/>
<dbReference type="Proteomes" id="UP000605846">
    <property type="component" value="Unassembled WGS sequence"/>
</dbReference>
<keyword evidence="10" id="KW-0547">Nucleotide-binding</keyword>
<keyword evidence="6" id="KW-0808">Transferase</keyword>
<dbReference type="GO" id="GO:0070987">
    <property type="term" value="P:error-free translesion synthesis"/>
    <property type="evidence" value="ECO:0007669"/>
    <property type="project" value="UniProtKB-ARBA"/>
</dbReference>
<evidence type="ECO:0000256" key="2">
    <source>
        <dbReference type="ARBA" id="ARBA00008420"/>
    </source>
</evidence>
<dbReference type="PROSITE" id="PS51908">
    <property type="entry name" value="ZF_UBZ4"/>
    <property type="match status" value="1"/>
</dbReference>